<organism evidence="1 2">
    <name type="scientific">[Phormidium ambiguum] IAM M-71</name>
    <dbReference type="NCBI Taxonomy" id="454136"/>
    <lineage>
        <taxon>Bacteria</taxon>
        <taxon>Bacillati</taxon>
        <taxon>Cyanobacteriota</taxon>
        <taxon>Cyanophyceae</taxon>
        <taxon>Oscillatoriophycideae</taxon>
        <taxon>Aerosakkonematales</taxon>
        <taxon>Aerosakkonemataceae</taxon>
        <taxon>Floridanema</taxon>
    </lineage>
</organism>
<accession>A0A1U7I1K5</accession>
<comment type="caution">
    <text evidence="1">The sequence shown here is derived from an EMBL/GenBank/DDBJ whole genome shotgun (WGS) entry which is preliminary data.</text>
</comment>
<sequence>MSIFGGIMPKPNFDSSEINKWAYRDWKYQQNFQQVQDKLHQLGNSTPTDSSNLADAIDLDDDSLSDLIEIVNDVVTNLF</sequence>
<evidence type="ECO:0000313" key="1">
    <source>
        <dbReference type="EMBL" id="OKH29875.1"/>
    </source>
</evidence>
<dbReference type="EMBL" id="MRCE01000078">
    <property type="protein sequence ID" value="OKH29875.1"/>
    <property type="molecule type" value="Genomic_DNA"/>
</dbReference>
<proteinExistence type="predicted"/>
<reference evidence="1 2" key="1">
    <citation type="submission" date="2016-11" db="EMBL/GenBank/DDBJ databases">
        <title>Draft Genome Sequences of Nine Cyanobacterial Strains from Diverse Habitats.</title>
        <authorList>
            <person name="Zhu T."/>
            <person name="Hou S."/>
            <person name="Lu X."/>
            <person name="Hess W.R."/>
        </authorList>
    </citation>
    <scope>NUCLEOTIDE SEQUENCE [LARGE SCALE GENOMIC DNA]</scope>
    <source>
        <strain evidence="1 2">IAM M-71</strain>
    </source>
</reference>
<dbReference type="RefSeq" id="WP_073597502.1">
    <property type="nucleotide sequence ID" value="NZ_MRCE01000078.1"/>
</dbReference>
<dbReference type="Proteomes" id="UP000185860">
    <property type="component" value="Unassembled WGS sequence"/>
</dbReference>
<protein>
    <submittedName>
        <fullName evidence="1">Uncharacterized protein</fullName>
    </submittedName>
</protein>
<evidence type="ECO:0000313" key="2">
    <source>
        <dbReference type="Proteomes" id="UP000185860"/>
    </source>
</evidence>
<name>A0A1U7I1K5_9CYAN</name>
<dbReference type="AlphaFoldDB" id="A0A1U7I1K5"/>
<gene>
    <name evidence="1" type="ORF">NIES2119_31820</name>
</gene>